<dbReference type="Ensembl" id="ENSCSAVT00000006180.1">
    <property type="protein sequence ID" value="ENSCSAVP00000006102.1"/>
    <property type="gene ID" value="ENSCSAVG00000003643.1"/>
</dbReference>
<reference evidence="1" key="3">
    <citation type="submission" date="2025-09" db="UniProtKB">
        <authorList>
            <consortium name="Ensembl"/>
        </authorList>
    </citation>
    <scope>IDENTIFICATION</scope>
</reference>
<organism evidence="1 2">
    <name type="scientific">Ciona savignyi</name>
    <name type="common">Pacific transparent sea squirt</name>
    <dbReference type="NCBI Taxonomy" id="51511"/>
    <lineage>
        <taxon>Eukaryota</taxon>
        <taxon>Metazoa</taxon>
        <taxon>Chordata</taxon>
        <taxon>Tunicata</taxon>
        <taxon>Ascidiacea</taxon>
        <taxon>Phlebobranchia</taxon>
        <taxon>Cionidae</taxon>
        <taxon>Ciona</taxon>
    </lineage>
</organism>
<reference evidence="2" key="1">
    <citation type="submission" date="2003-08" db="EMBL/GenBank/DDBJ databases">
        <authorList>
            <person name="Birren B."/>
            <person name="Nusbaum C."/>
            <person name="Abebe A."/>
            <person name="Abouelleil A."/>
            <person name="Adekoya E."/>
            <person name="Ait-zahra M."/>
            <person name="Allen N."/>
            <person name="Allen T."/>
            <person name="An P."/>
            <person name="Anderson M."/>
            <person name="Anderson S."/>
            <person name="Arachchi H."/>
            <person name="Armbruster J."/>
            <person name="Bachantsang P."/>
            <person name="Baldwin J."/>
            <person name="Barry A."/>
            <person name="Bayul T."/>
            <person name="Blitshsteyn B."/>
            <person name="Bloom T."/>
            <person name="Blye J."/>
            <person name="Boguslavskiy L."/>
            <person name="Borowsky M."/>
            <person name="Boukhgalter B."/>
            <person name="Brunache A."/>
            <person name="Butler J."/>
            <person name="Calixte N."/>
            <person name="Calvo S."/>
            <person name="Camarata J."/>
            <person name="Campo K."/>
            <person name="Chang J."/>
            <person name="Cheshatsang Y."/>
            <person name="Citroen M."/>
            <person name="Collymore A."/>
            <person name="Considine T."/>
            <person name="Cook A."/>
            <person name="Cooke P."/>
            <person name="Corum B."/>
            <person name="Cuomo C."/>
            <person name="David R."/>
            <person name="Dawoe T."/>
            <person name="Degray S."/>
            <person name="Dodge S."/>
            <person name="Dooley K."/>
            <person name="Dorje P."/>
            <person name="Dorjee K."/>
            <person name="Dorris L."/>
            <person name="Duffey N."/>
            <person name="Dupes A."/>
            <person name="Elkins T."/>
            <person name="Engels R."/>
            <person name="Erickson J."/>
            <person name="Farina A."/>
            <person name="Faro S."/>
            <person name="Ferreira P."/>
            <person name="Fischer H."/>
            <person name="Fitzgerald M."/>
            <person name="Foley K."/>
            <person name="Gage D."/>
            <person name="Galagan J."/>
            <person name="Gearin G."/>
            <person name="Gnerre S."/>
            <person name="Gnirke A."/>
            <person name="Goyette A."/>
            <person name="Graham J."/>
            <person name="Grandbois E."/>
            <person name="Gyaltsen K."/>
            <person name="Hafez N."/>
            <person name="Hagopian D."/>
            <person name="Hagos B."/>
            <person name="Hall J."/>
            <person name="Hatcher B."/>
            <person name="Heller A."/>
            <person name="Higgins H."/>
            <person name="Honan T."/>
            <person name="Horn A."/>
            <person name="Houde N."/>
            <person name="Hughes L."/>
            <person name="Hulme W."/>
            <person name="Husby E."/>
            <person name="Iliev I."/>
            <person name="Jaffe D."/>
            <person name="Jones C."/>
            <person name="Kamal M."/>
            <person name="Kamat A."/>
            <person name="Kamvysselis M."/>
            <person name="Karlsson E."/>
            <person name="Kells C."/>
            <person name="Kieu A."/>
            <person name="Kisner P."/>
            <person name="Kodira C."/>
            <person name="Kulbokas E."/>
            <person name="Labutti K."/>
            <person name="Lama D."/>
            <person name="Landers T."/>
            <person name="Leger J."/>
            <person name="Levine S."/>
            <person name="Lewis D."/>
            <person name="Lewis T."/>
            <person name="Lindblad-toh K."/>
            <person name="Liu X."/>
            <person name="Lokyitsang T."/>
            <person name="Lokyitsang Y."/>
            <person name="Lucien O."/>
            <person name="Lui A."/>
            <person name="Ma L.J."/>
            <person name="Mabbitt R."/>
            <person name="Macdonald J."/>
            <person name="Maclean C."/>
            <person name="Major J."/>
            <person name="Manning J."/>
            <person name="Marabella R."/>
            <person name="Maru K."/>
            <person name="Matthews C."/>
            <person name="Mauceli E."/>
            <person name="Mccarthy M."/>
            <person name="Mcdonough S."/>
            <person name="Mcghee T."/>
            <person name="Meldrim J."/>
            <person name="Meneus L."/>
            <person name="Mesirov J."/>
            <person name="Mihalev A."/>
            <person name="Mihova T."/>
            <person name="Mikkelsen T."/>
            <person name="Mlenga V."/>
            <person name="Moru K."/>
            <person name="Mozes J."/>
            <person name="Mulrain L."/>
            <person name="Munson G."/>
            <person name="Naylor J."/>
            <person name="Newes C."/>
            <person name="Nguyen C."/>
            <person name="Nguyen N."/>
            <person name="Nguyen T."/>
            <person name="Nicol R."/>
            <person name="Nielsen C."/>
            <person name="Nizzari M."/>
            <person name="Norbu C."/>
            <person name="Norbu N."/>
            <person name="O'donnell P."/>
            <person name="Okoawo O."/>
            <person name="O'leary S."/>
            <person name="Omotosho B."/>
            <person name="O'neill K."/>
            <person name="Osman S."/>
            <person name="Parker S."/>
            <person name="Perrin D."/>
            <person name="Phunkhang P."/>
            <person name="Piqani B."/>
            <person name="Purcell S."/>
            <person name="Rachupka T."/>
            <person name="Ramasamy U."/>
            <person name="Rameau R."/>
            <person name="Ray V."/>
            <person name="Raymond C."/>
            <person name="Retta R."/>
            <person name="Richardson S."/>
            <person name="Rise C."/>
            <person name="Rodriguez J."/>
            <person name="Rogers J."/>
            <person name="Rogov P."/>
            <person name="Rutman M."/>
            <person name="Schupbach R."/>
            <person name="Seaman C."/>
            <person name="Settipalli S."/>
            <person name="Sharpe T."/>
            <person name="Sheridan J."/>
            <person name="Sherpa N."/>
            <person name="Shi J."/>
            <person name="Smirnov S."/>
            <person name="Smith C."/>
            <person name="Sougnez C."/>
            <person name="Spencer B."/>
            <person name="Stalker J."/>
            <person name="Stange-thomann N."/>
            <person name="Stavropoulos S."/>
            <person name="Stetson K."/>
            <person name="Stone C."/>
            <person name="Stone S."/>
            <person name="Stubbs M."/>
            <person name="Talamas J."/>
            <person name="Tchuinga P."/>
            <person name="Tenzing P."/>
            <person name="Tesfaye S."/>
            <person name="Theodore J."/>
            <person name="Thoulutsang Y."/>
            <person name="Topham K."/>
            <person name="Towey S."/>
            <person name="Tsamla T."/>
            <person name="Tsomo N."/>
            <person name="Vallee D."/>
            <person name="Vassiliev H."/>
            <person name="Venkataraman V."/>
            <person name="Vinson J."/>
            <person name="Vo A."/>
            <person name="Wade C."/>
            <person name="Wang S."/>
            <person name="Wangchuk T."/>
            <person name="Wangdi T."/>
            <person name="Whittaker C."/>
            <person name="Wilkinson J."/>
            <person name="Wu Y."/>
            <person name="Wyman D."/>
            <person name="Yadav S."/>
            <person name="Yang S."/>
            <person name="Yang X."/>
            <person name="Yeager S."/>
            <person name="Yee E."/>
            <person name="Young G."/>
            <person name="Zainoun J."/>
            <person name="Zembeck L."/>
            <person name="Zimmer A."/>
            <person name="Zody M."/>
            <person name="Lander E."/>
        </authorList>
    </citation>
    <scope>NUCLEOTIDE SEQUENCE [LARGE SCALE GENOMIC DNA]</scope>
</reference>
<protein>
    <submittedName>
        <fullName evidence="1">Uncharacterized protein</fullName>
    </submittedName>
</protein>
<accession>H2YLA0</accession>
<dbReference type="AlphaFoldDB" id="H2YLA0"/>
<reference evidence="1" key="2">
    <citation type="submission" date="2025-08" db="UniProtKB">
        <authorList>
            <consortium name="Ensembl"/>
        </authorList>
    </citation>
    <scope>IDENTIFICATION</scope>
</reference>
<dbReference type="SUPFAM" id="SSF48403">
    <property type="entry name" value="Ankyrin repeat"/>
    <property type="match status" value="1"/>
</dbReference>
<dbReference type="Proteomes" id="UP000007875">
    <property type="component" value="Unassembled WGS sequence"/>
</dbReference>
<name>H2YLA0_CIOSA</name>
<sequence length="102" mass="11090">MNGHEDVLIALLQHDANPKMRDYSGRLPIHYLKGDMSLPLQSKRHISSHGVVSTRAALSAGGVARWKRHTFSGTCHSHLVSEDARRLLDTGIIGGDGLGELP</sequence>
<dbReference type="GeneTree" id="ENSGT00660000097451"/>
<proteinExistence type="predicted"/>
<evidence type="ECO:0000313" key="1">
    <source>
        <dbReference type="Ensembl" id="ENSCSAVP00000006102.1"/>
    </source>
</evidence>
<evidence type="ECO:0000313" key="2">
    <source>
        <dbReference type="Proteomes" id="UP000007875"/>
    </source>
</evidence>
<dbReference type="InParanoid" id="H2YLA0"/>
<dbReference type="HOGENOM" id="CLU_2276461_0_0_1"/>
<keyword evidence="2" id="KW-1185">Reference proteome</keyword>
<dbReference type="InterPro" id="IPR036770">
    <property type="entry name" value="Ankyrin_rpt-contain_sf"/>
</dbReference>